<protein>
    <recommendedName>
        <fullName evidence="3">YXWGXW repeat-containing protein</fullName>
    </recommendedName>
</protein>
<gene>
    <name evidence="1" type="ORF">ACFOWM_04830</name>
</gene>
<keyword evidence="2" id="KW-1185">Reference proteome</keyword>
<dbReference type="PROSITE" id="PS51257">
    <property type="entry name" value="PROKAR_LIPOPROTEIN"/>
    <property type="match status" value="1"/>
</dbReference>
<accession>A0ABV8QRF0</accession>
<sequence length="95" mass="10955">MKKITWVLSILIVVITIFSSCAPRVVVAKPPVAVVTRPAPPGPRYVWVDGNYIRSGRTYVYHPGYYAIPPRGKVVYKPGYWVRRGNGYYWRNGRW</sequence>
<dbReference type="RefSeq" id="WP_379707548.1">
    <property type="nucleotide sequence ID" value="NZ_JBHSCZ010000001.1"/>
</dbReference>
<evidence type="ECO:0000313" key="1">
    <source>
        <dbReference type="EMBL" id="MFC4262187.1"/>
    </source>
</evidence>
<evidence type="ECO:0008006" key="3">
    <source>
        <dbReference type="Google" id="ProtNLM"/>
    </source>
</evidence>
<organism evidence="1 2">
    <name type="scientific">Ferruginibacter yonginensis</name>
    <dbReference type="NCBI Taxonomy" id="1310416"/>
    <lineage>
        <taxon>Bacteria</taxon>
        <taxon>Pseudomonadati</taxon>
        <taxon>Bacteroidota</taxon>
        <taxon>Chitinophagia</taxon>
        <taxon>Chitinophagales</taxon>
        <taxon>Chitinophagaceae</taxon>
        <taxon>Ferruginibacter</taxon>
    </lineage>
</organism>
<dbReference type="Pfam" id="PF12779">
    <property type="entry name" value="WXXGXW"/>
    <property type="match status" value="2"/>
</dbReference>
<reference evidence="2" key="1">
    <citation type="journal article" date="2019" name="Int. J. Syst. Evol. Microbiol.">
        <title>The Global Catalogue of Microorganisms (GCM) 10K type strain sequencing project: providing services to taxonomists for standard genome sequencing and annotation.</title>
        <authorList>
            <consortium name="The Broad Institute Genomics Platform"/>
            <consortium name="The Broad Institute Genome Sequencing Center for Infectious Disease"/>
            <person name="Wu L."/>
            <person name="Ma J."/>
        </authorList>
    </citation>
    <scope>NUCLEOTIDE SEQUENCE [LARGE SCALE GENOMIC DNA]</scope>
    <source>
        <strain evidence="2">CECT 8289</strain>
    </source>
</reference>
<dbReference type="EMBL" id="JBHSCZ010000001">
    <property type="protein sequence ID" value="MFC4262187.1"/>
    <property type="molecule type" value="Genomic_DNA"/>
</dbReference>
<name>A0ABV8QRF0_9BACT</name>
<comment type="caution">
    <text evidence="1">The sequence shown here is derived from an EMBL/GenBank/DDBJ whole genome shotgun (WGS) entry which is preliminary data.</text>
</comment>
<proteinExistence type="predicted"/>
<dbReference type="InterPro" id="IPR024447">
    <property type="entry name" value="YXWGXW_rpt"/>
</dbReference>
<evidence type="ECO:0000313" key="2">
    <source>
        <dbReference type="Proteomes" id="UP001595907"/>
    </source>
</evidence>
<dbReference type="Proteomes" id="UP001595907">
    <property type="component" value="Unassembled WGS sequence"/>
</dbReference>